<accession>A0A5B7EN95</accession>
<evidence type="ECO:0000313" key="1">
    <source>
        <dbReference type="EMBL" id="MPC35921.1"/>
    </source>
</evidence>
<comment type="caution">
    <text evidence="1">The sequence shown here is derived from an EMBL/GenBank/DDBJ whole genome shotgun (WGS) entry which is preliminary data.</text>
</comment>
<reference evidence="1 2" key="1">
    <citation type="submission" date="2019-05" db="EMBL/GenBank/DDBJ databases">
        <title>Another draft genome of Portunus trituberculatus and its Hox gene families provides insights of decapod evolution.</title>
        <authorList>
            <person name="Jeong J.-H."/>
            <person name="Song I."/>
            <person name="Kim S."/>
            <person name="Choi T."/>
            <person name="Kim D."/>
            <person name="Ryu S."/>
            <person name="Kim W."/>
        </authorList>
    </citation>
    <scope>NUCLEOTIDE SEQUENCE [LARGE SCALE GENOMIC DNA]</scope>
    <source>
        <tissue evidence="1">Muscle</tissue>
    </source>
</reference>
<name>A0A5B7EN95_PORTR</name>
<evidence type="ECO:0000313" key="2">
    <source>
        <dbReference type="Proteomes" id="UP000324222"/>
    </source>
</evidence>
<dbReference type="EMBL" id="VSRR010003381">
    <property type="protein sequence ID" value="MPC35921.1"/>
    <property type="molecule type" value="Genomic_DNA"/>
</dbReference>
<gene>
    <name evidence="1" type="ORF">E2C01_029360</name>
</gene>
<sequence>MAREKNLMAASCSFWREKQFPVAHQAWGHSRSSSTRSCREKHTRGSLEAKRPTQRASYLDGITVAKETRGTADIRIGLAAGRTLEVAVVACWSKHCWLVEHQGRVLGLAAQYLKERHGKCVRLLLLRLLFLTD</sequence>
<organism evidence="1 2">
    <name type="scientific">Portunus trituberculatus</name>
    <name type="common">Swimming crab</name>
    <name type="synonym">Neptunus trituberculatus</name>
    <dbReference type="NCBI Taxonomy" id="210409"/>
    <lineage>
        <taxon>Eukaryota</taxon>
        <taxon>Metazoa</taxon>
        <taxon>Ecdysozoa</taxon>
        <taxon>Arthropoda</taxon>
        <taxon>Crustacea</taxon>
        <taxon>Multicrustacea</taxon>
        <taxon>Malacostraca</taxon>
        <taxon>Eumalacostraca</taxon>
        <taxon>Eucarida</taxon>
        <taxon>Decapoda</taxon>
        <taxon>Pleocyemata</taxon>
        <taxon>Brachyura</taxon>
        <taxon>Eubrachyura</taxon>
        <taxon>Portunoidea</taxon>
        <taxon>Portunidae</taxon>
        <taxon>Portuninae</taxon>
        <taxon>Portunus</taxon>
    </lineage>
</organism>
<proteinExistence type="predicted"/>
<protein>
    <submittedName>
        <fullName evidence="1">Uncharacterized protein</fullName>
    </submittedName>
</protein>
<dbReference type="Proteomes" id="UP000324222">
    <property type="component" value="Unassembled WGS sequence"/>
</dbReference>
<keyword evidence="2" id="KW-1185">Reference proteome</keyword>
<dbReference type="AlphaFoldDB" id="A0A5B7EN95"/>